<dbReference type="Proteomes" id="UP001642540">
    <property type="component" value="Unassembled WGS sequence"/>
</dbReference>
<reference evidence="3 4" key="1">
    <citation type="submission" date="2024-08" db="EMBL/GenBank/DDBJ databases">
        <authorList>
            <person name="Cucini C."/>
            <person name="Frati F."/>
        </authorList>
    </citation>
    <scope>NUCLEOTIDE SEQUENCE [LARGE SCALE GENOMIC DNA]</scope>
</reference>
<evidence type="ECO:0000313" key="3">
    <source>
        <dbReference type="EMBL" id="CAL8143397.1"/>
    </source>
</evidence>
<proteinExistence type="predicted"/>
<evidence type="ECO:0000256" key="2">
    <source>
        <dbReference type="SAM" id="SignalP"/>
    </source>
</evidence>
<name>A0ABP1S472_9HEXA</name>
<keyword evidence="2" id="KW-0732">Signal</keyword>
<organism evidence="3 4">
    <name type="scientific">Orchesella dallaii</name>
    <dbReference type="NCBI Taxonomy" id="48710"/>
    <lineage>
        <taxon>Eukaryota</taxon>
        <taxon>Metazoa</taxon>
        <taxon>Ecdysozoa</taxon>
        <taxon>Arthropoda</taxon>
        <taxon>Hexapoda</taxon>
        <taxon>Collembola</taxon>
        <taxon>Entomobryomorpha</taxon>
        <taxon>Entomobryoidea</taxon>
        <taxon>Orchesellidae</taxon>
        <taxon>Orchesellinae</taxon>
        <taxon>Orchesella</taxon>
    </lineage>
</organism>
<comment type="caution">
    <text evidence="3">The sequence shown here is derived from an EMBL/GenBank/DDBJ whole genome shotgun (WGS) entry which is preliminary data.</text>
</comment>
<sequence length="695" mass="79543">MAFQKFRMLIVVIATLLTVGRTFPISVDDDCFINLVGKGLETKSETPFLNLNGSLESVHTFTIIFQYFNISDDEEIRTDGTNLTLKESYFRYGQKLRGSCIIFLLHTLTFNETVAAIYKSGFGTSDETLFFLQLTSSIEWTDHLMKFSALHIHSAFIFHANIVFLTNDSGKIGVHCYFCPPNPTRLHFINTTSIKSYNHLKRIAQTLNAKGHGRHVLIQSAIGDLNIDKCLRSQKDLIPQTRINFYKHLRRHCKQPNIIIYFLTQQVLNATCITRKSDVPDNELDDFEWLIHLRFGEAVAQHTPNELIATRGSILILDNFEVKLLSCVTTRSISQYVDYVFVTGINWSVWLSLFIASLSYAMFHKNLSLGLDTIWHLFSLPCMLTHSRKLIFVYWICMIFLSCIYVSNISSDSVQLQEFPSFSTLIKKGYKLWLPSKQTVSRLQRKFDKEVVVRFFSSALGNDMLKGRNLEETFNKTVDLLYDGNGSRSVHLPEFENLPKLITSLTSHKLLLRDHGAAHRFGRAAVSEGLIHFENTKLCKFFDINDVSLELTLRLWSYLSYRASTVLERFTETGIPMRFEKLQLGMTRKFIRGLTVVATGSCVPPKPIKLKSAVGVSVFDFQGSNILPPIAPMILRVPEPAMLMKEIYTNRKMTISRLLLLTPKQVKPPQNKTNFFESPRPISPLFYTARGEYCM</sequence>
<evidence type="ECO:0000256" key="1">
    <source>
        <dbReference type="SAM" id="Phobius"/>
    </source>
</evidence>
<feature type="transmembrane region" description="Helical" evidence="1">
    <location>
        <begin position="390"/>
        <end position="407"/>
    </location>
</feature>
<evidence type="ECO:0000313" key="4">
    <source>
        <dbReference type="Proteomes" id="UP001642540"/>
    </source>
</evidence>
<feature type="chain" id="PRO_5046925026" evidence="2">
    <location>
        <begin position="23"/>
        <end position="695"/>
    </location>
</feature>
<keyword evidence="1" id="KW-0812">Transmembrane</keyword>
<keyword evidence="1" id="KW-0472">Membrane</keyword>
<dbReference type="EMBL" id="CAXLJM020000156">
    <property type="protein sequence ID" value="CAL8143397.1"/>
    <property type="molecule type" value="Genomic_DNA"/>
</dbReference>
<protein>
    <submittedName>
        <fullName evidence="3">Uncharacterized protein</fullName>
    </submittedName>
</protein>
<keyword evidence="4" id="KW-1185">Reference proteome</keyword>
<feature type="signal peptide" evidence="2">
    <location>
        <begin position="1"/>
        <end position="22"/>
    </location>
</feature>
<feature type="transmembrane region" description="Helical" evidence="1">
    <location>
        <begin position="339"/>
        <end position="363"/>
    </location>
</feature>
<keyword evidence="1" id="KW-1133">Transmembrane helix</keyword>
<accession>A0ABP1S472</accession>
<gene>
    <name evidence="3" type="ORF">ODALV1_LOCUS29532</name>
</gene>